<keyword evidence="1" id="KW-0812">Transmembrane</keyword>
<gene>
    <name evidence="2" type="ORF">S01H1_04282</name>
</gene>
<accession>X0SR89</accession>
<dbReference type="EMBL" id="BARS01002271">
    <property type="protein sequence ID" value="GAF83613.1"/>
    <property type="molecule type" value="Genomic_DNA"/>
</dbReference>
<keyword evidence="1" id="KW-0472">Membrane</keyword>
<protein>
    <recommendedName>
        <fullName evidence="3">Periplasmic sensor domain-containing protein</fullName>
    </recommendedName>
</protein>
<feature type="transmembrane region" description="Helical" evidence="1">
    <location>
        <begin position="15"/>
        <end position="38"/>
    </location>
</feature>
<evidence type="ECO:0008006" key="3">
    <source>
        <dbReference type="Google" id="ProtNLM"/>
    </source>
</evidence>
<reference evidence="2" key="1">
    <citation type="journal article" date="2014" name="Front. Microbiol.">
        <title>High frequency of phylogenetically diverse reductive dehalogenase-homologous genes in deep subseafloor sedimentary metagenomes.</title>
        <authorList>
            <person name="Kawai M."/>
            <person name="Futagami T."/>
            <person name="Toyoda A."/>
            <person name="Takaki Y."/>
            <person name="Nishi S."/>
            <person name="Hori S."/>
            <person name="Arai W."/>
            <person name="Tsubouchi T."/>
            <person name="Morono Y."/>
            <person name="Uchiyama I."/>
            <person name="Ito T."/>
            <person name="Fujiyama A."/>
            <person name="Inagaki F."/>
            <person name="Takami H."/>
        </authorList>
    </citation>
    <scope>NUCLEOTIDE SEQUENCE</scope>
    <source>
        <strain evidence="2">Expedition CK06-06</strain>
    </source>
</reference>
<organism evidence="2">
    <name type="scientific">marine sediment metagenome</name>
    <dbReference type="NCBI Taxonomy" id="412755"/>
    <lineage>
        <taxon>unclassified sequences</taxon>
        <taxon>metagenomes</taxon>
        <taxon>ecological metagenomes</taxon>
    </lineage>
</organism>
<sequence length="118" mass="12556">MARLEIDLRRLPTQLILSFTGLVLLTAVATGLPAIWLIRGQLERRAWAQVEQAGSAAGALYAAKQNEMANLATLTAQRPTLGRLLAQGDEGSLVPYLGTLQSGAGLDLVLVCDAQEQT</sequence>
<evidence type="ECO:0000256" key="1">
    <source>
        <dbReference type="SAM" id="Phobius"/>
    </source>
</evidence>
<feature type="non-terminal residue" evidence="2">
    <location>
        <position position="118"/>
    </location>
</feature>
<proteinExistence type="predicted"/>
<keyword evidence="1" id="KW-1133">Transmembrane helix</keyword>
<evidence type="ECO:0000313" key="2">
    <source>
        <dbReference type="EMBL" id="GAF83613.1"/>
    </source>
</evidence>
<dbReference type="AlphaFoldDB" id="X0SR89"/>
<comment type="caution">
    <text evidence="2">The sequence shown here is derived from an EMBL/GenBank/DDBJ whole genome shotgun (WGS) entry which is preliminary data.</text>
</comment>
<name>X0SR89_9ZZZZ</name>